<gene>
    <name evidence="2" type="ORF">OM076_07305</name>
</gene>
<sequence>MPEGHDFRSLQRRRVYLGEGLSFEVLRRDRRLDAEAVDLTSEGLGLAITHGDAPAVGERVRVRPVGRGATDTALPALVRHVGRVRDLTRIGLALIGDGSPARDTQFDCPEGQPAFATASCPWFFGEHLRFRIVRAGAEGVTLRAARPAPALLGGMELELDLQFAFAAAVRVRGRVTTVRRPYIGVAWDAPSPALHEALADYLLSADTTLTPARLRAGGVRVGSVERVVSYGYATSAGEHEEILALRLLAHKTSGHLEAASIADLRSPFDAHARHLTCRFGGRIVGYVRVIFVDGEPTRSQYVSWGGHEVPRWLWDAGFVEAGAGAMHPDFQRAGLFVALMQHAVRVAVQSGHRYVLGACDDELLAMYAAMGFELLEERMVEPRPGWRFRSHLIVLDAERLLAAPPATPTLAAMASAAGFAGMRAAA</sequence>
<accession>A0A9X3S3X3</accession>
<dbReference type="InterPro" id="IPR016181">
    <property type="entry name" value="Acyl_CoA_acyltransferase"/>
</dbReference>
<dbReference type="Pfam" id="PF21926">
    <property type="entry name" value="FeeM"/>
    <property type="match status" value="1"/>
</dbReference>
<comment type="caution">
    <text evidence="2">The sequence shown here is derived from an EMBL/GenBank/DDBJ whole genome shotgun (WGS) entry which is preliminary data.</text>
</comment>
<reference evidence="2" key="1">
    <citation type="submission" date="2022-10" db="EMBL/GenBank/DDBJ databases">
        <title>The WGS of Solirubrobacter ginsenosidimutans DSM 21036.</title>
        <authorList>
            <person name="Jiang Z."/>
        </authorList>
    </citation>
    <scope>NUCLEOTIDE SEQUENCE</scope>
    <source>
        <strain evidence="2">DSM 21036</strain>
    </source>
</reference>
<dbReference type="AlphaFoldDB" id="A0A9X3S3X3"/>
<dbReference type="SUPFAM" id="SSF55729">
    <property type="entry name" value="Acyl-CoA N-acyltransferases (Nat)"/>
    <property type="match status" value="1"/>
</dbReference>
<dbReference type="EMBL" id="JAPDOD010000004">
    <property type="protein sequence ID" value="MDA0160063.1"/>
    <property type="molecule type" value="Genomic_DNA"/>
</dbReference>
<dbReference type="Proteomes" id="UP001149140">
    <property type="component" value="Unassembled WGS sequence"/>
</dbReference>
<dbReference type="Gene3D" id="3.40.630.30">
    <property type="match status" value="1"/>
</dbReference>
<name>A0A9X3S3X3_9ACTN</name>
<protein>
    <submittedName>
        <fullName evidence="2">GNAT family N-acetyltransferase</fullName>
    </submittedName>
</protein>
<organism evidence="2 3">
    <name type="scientific">Solirubrobacter ginsenosidimutans</name>
    <dbReference type="NCBI Taxonomy" id="490573"/>
    <lineage>
        <taxon>Bacteria</taxon>
        <taxon>Bacillati</taxon>
        <taxon>Actinomycetota</taxon>
        <taxon>Thermoleophilia</taxon>
        <taxon>Solirubrobacterales</taxon>
        <taxon>Solirubrobacteraceae</taxon>
        <taxon>Solirubrobacter</taxon>
    </lineage>
</organism>
<proteinExistence type="predicted"/>
<dbReference type="InterPro" id="IPR000182">
    <property type="entry name" value="GNAT_dom"/>
</dbReference>
<feature type="domain" description="N-acetyltransferase" evidence="1">
    <location>
        <begin position="232"/>
        <end position="393"/>
    </location>
</feature>
<dbReference type="InterPro" id="IPR054597">
    <property type="entry name" value="FeeM_cat"/>
</dbReference>
<evidence type="ECO:0000313" key="3">
    <source>
        <dbReference type="Proteomes" id="UP001149140"/>
    </source>
</evidence>
<evidence type="ECO:0000259" key="1">
    <source>
        <dbReference type="PROSITE" id="PS51186"/>
    </source>
</evidence>
<keyword evidence="3" id="KW-1185">Reference proteome</keyword>
<dbReference type="GO" id="GO:0016747">
    <property type="term" value="F:acyltransferase activity, transferring groups other than amino-acyl groups"/>
    <property type="evidence" value="ECO:0007669"/>
    <property type="project" value="InterPro"/>
</dbReference>
<evidence type="ECO:0000313" key="2">
    <source>
        <dbReference type="EMBL" id="MDA0160063.1"/>
    </source>
</evidence>
<dbReference type="PROSITE" id="PS51186">
    <property type="entry name" value="GNAT"/>
    <property type="match status" value="1"/>
</dbReference>
<dbReference type="RefSeq" id="WP_270038829.1">
    <property type="nucleotide sequence ID" value="NZ_JAPDOD010000004.1"/>
</dbReference>